<dbReference type="PANTHER" id="PTHR21601">
    <property type="entry name" value="SPA2 PROTEIN"/>
    <property type="match status" value="1"/>
</dbReference>
<dbReference type="Pfam" id="PF12205">
    <property type="entry name" value="GIT1_C"/>
    <property type="match status" value="1"/>
</dbReference>
<accession>A0ABR3BE86</accession>
<dbReference type="Gene3D" id="1.20.120.330">
    <property type="entry name" value="Nucleotidyltransferases domain 2"/>
    <property type="match status" value="1"/>
</dbReference>
<evidence type="ECO:0000256" key="2">
    <source>
        <dbReference type="SAM" id="Coils"/>
    </source>
</evidence>
<evidence type="ECO:0000256" key="3">
    <source>
        <dbReference type="SAM" id="MobiDB-lite"/>
    </source>
</evidence>
<sequence>MAFAPSQSQSSSLWESRATLTTKTYSTSSRSTSYTSNVPSVYSSSRPSAAGHEDQARIYYDELKQAIVNILAKEAKEGPNQQRVNARLKLGRLNTLQFHELAMDVYDEQGRRYYPEKSGPFLPVRDDFHPRRNQARQKLATLPVPRFQDLVSDHSSPSPLSPPSPLPAQPSKSTNIVPVKGMISVEPADPSDDESSRPNTGSGNFQSLDSLMADLDNMVGLQKSDSGMYDQLDKNYKRLEEDYNRLEREYNSQQEAVRQVKKDTQRLITDLKSLSSKTAILDQEKLQLEQQLRIAKEEAKMWQTKYENTNQEINYLKGISPTSETFKNDIRKENFLQPTREGIISQDSIMSYQTAINELLETARSSKPSGVLITMKTIIMISKRISENVEAFETSPQFSTTMAPRLHELKVSFSTTLTQLLASAKGHAMGMGMSPVSLLDASAGHLTAVIVEMTKFLGLTSQKDGIHSIGATAGATAGAGVSASTSSAAISKTDYLKEETDHIVQAIQSLLAALRSPNQINQVQKIIQSIDAIVSNIIRMARNAFSAGPGLALAAQGDPVLSEMAISKSKLLQLSSSAFAHSPEKASAAAKRDLAKEAYEIAKYIKELISIVEKVIG</sequence>
<dbReference type="InterPro" id="IPR056439">
    <property type="entry name" value="VBS_C3G9"/>
</dbReference>
<evidence type="ECO:0000313" key="6">
    <source>
        <dbReference type="Proteomes" id="UP001448207"/>
    </source>
</evidence>
<keyword evidence="1" id="KW-0677">Repeat</keyword>
<keyword evidence="2" id="KW-0175">Coiled coil</keyword>
<gene>
    <name evidence="5" type="ORF">J3Q64DRAFT_1630293</name>
</gene>
<dbReference type="InterPro" id="IPR039892">
    <property type="entry name" value="Spa2/Sph1"/>
</dbReference>
<protein>
    <recommendedName>
        <fullName evidence="4">GIT Spa2 homology (SHD) domain-containing protein</fullName>
    </recommendedName>
</protein>
<dbReference type="Pfam" id="PF23742">
    <property type="entry name" value="VBS_C3G9"/>
    <property type="match status" value="1"/>
</dbReference>
<dbReference type="PANTHER" id="PTHR21601:SF0">
    <property type="entry name" value="PROTEIN SPA2-RELATED"/>
    <property type="match status" value="1"/>
</dbReference>
<organism evidence="5 6">
    <name type="scientific">Phycomyces blakesleeanus</name>
    <dbReference type="NCBI Taxonomy" id="4837"/>
    <lineage>
        <taxon>Eukaryota</taxon>
        <taxon>Fungi</taxon>
        <taxon>Fungi incertae sedis</taxon>
        <taxon>Mucoromycota</taxon>
        <taxon>Mucoromycotina</taxon>
        <taxon>Mucoromycetes</taxon>
        <taxon>Mucorales</taxon>
        <taxon>Phycomycetaceae</taxon>
        <taxon>Phycomyces</taxon>
    </lineage>
</organism>
<dbReference type="InterPro" id="IPR013724">
    <property type="entry name" value="GIT_SHD"/>
</dbReference>
<feature type="compositionally biased region" description="Polar residues" evidence="3">
    <location>
        <begin position="37"/>
        <end position="47"/>
    </location>
</feature>
<evidence type="ECO:0000259" key="4">
    <source>
        <dbReference type="SMART" id="SM00555"/>
    </source>
</evidence>
<feature type="compositionally biased region" description="Low complexity" evidence="3">
    <location>
        <begin position="21"/>
        <end position="36"/>
    </location>
</feature>
<dbReference type="EMBL" id="JBCLYO010000001">
    <property type="protein sequence ID" value="KAL0096863.1"/>
    <property type="molecule type" value="Genomic_DNA"/>
</dbReference>
<dbReference type="InterPro" id="IPR022018">
    <property type="entry name" value="GIT1_C"/>
</dbReference>
<feature type="coiled-coil region" evidence="2">
    <location>
        <begin position="229"/>
        <end position="312"/>
    </location>
</feature>
<keyword evidence="6" id="KW-1185">Reference proteome</keyword>
<feature type="region of interest" description="Disordered" evidence="3">
    <location>
        <begin position="21"/>
        <end position="51"/>
    </location>
</feature>
<comment type="caution">
    <text evidence="5">The sequence shown here is derived from an EMBL/GenBank/DDBJ whole genome shotgun (WGS) entry which is preliminary data.</text>
</comment>
<name>A0ABR3BE86_PHYBL</name>
<evidence type="ECO:0000313" key="5">
    <source>
        <dbReference type="EMBL" id="KAL0096863.1"/>
    </source>
</evidence>
<dbReference type="Proteomes" id="UP001448207">
    <property type="component" value="Unassembled WGS sequence"/>
</dbReference>
<feature type="domain" description="GIT Spa2 homology (SHD)" evidence="4">
    <location>
        <begin position="86"/>
        <end position="116"/>
    </location>
</feature>
<proteinExistence type="predicted"/>
<evidence type="ECO:0000256" key="1">
    <source>
        <dbReference type="ARBA" id="ARBA00022737"/>
    </source>
</evidence>
<reference evidence="5 6" key="1">
    <citation type="submission" date="2024-04" db="EMBL/GenBank/DDBJ databases">
        <title>Symmetric and asymmetric DNA N6-adenine methylation regulates different biological responses in Mucorales.</title>
        <authorList>
            <consortium name="Lawrence Berkeley National Laboratory"/>
            <person name="Lax C."/>
            <person name="Mondo S.J."/>
            <person name="Osorio-Concepcion M."/>
            <person name="Muszewska A."/>
            <person name="Corrochano-Luque M."/>
            <person name="Gutierrez G."/>
            <person name="Riley R."/>
            <person name="Lipzen A."/>
            <person name="Guo J."/>
            <person name="Hundley H."/>
            <person name="Amirebrahimi M."/>
            <person name="Ng V."/>
            <person name="Lorenzo-Gutierrez D."/>
            <person name="Binder U."/>
            <person name="Yang J."/>
            <person name="Song Y."/>
            <person name="Canovas D."/>
            <person name="Navarro E."/>
            <person name="Freitag M."/>
            <person name="Gabaldon T."/>
            <person name="Grigoriev I.V."/>
            <person name="Corrochano L.M."/>
            <person name="Nicolas F.E."/>
            <person name="Garre V."/>
        </authorList>
    </citation>
    <scope>NUCLEOTIDE SEQUENCE [LARGE SCALE GENOMIC DNA]</scope>
    <source>
        <strain evidence="5 6">L51</strain>
    </source>
</reference>
<feature type="compositionally biased region" description="Polar residues" evidence="3">
    <location>
        <begin position="197"/>
        <end position="208"/>
    </location>
</feature>
<dbReference type="SMART" id="SM00555">
    <property type="entry name" value="GIT"/>
    <property type="match status" value="1"/>
</dbReference>
<feature type="region of interest" description="Disordered" evidence="3">
    <location>
        <begin position="149"/>
        <end position="208"/>
    </location>
</feature>
<feature type="compositionally biased region" description="Pro residues" evidence="3">
    <location>
        <begin position="159"/>
        <end position="168"/>
    </location>
</feature>
<dbReference type="Pfam" id="PF08518">
    <property type="entry name" value="GIT_SHD"/>
    <property type="match status" value="1"/>
</dbReference>
<dbReference type="SUPFAM" id="SSF57997">
    <property type="entry name" value="Tropomyosin"/>
    <property type="match status" value="1"/>
</dbReference>